<protein>
    <submittedName>
        <fullName evidence="1">Uncharacterized protein</fullName>
    </submittedName>
</protein>
<dbReference type="Gene3D" id="1.25.40.20">
    <property type="entry name" value="Ankyrin repeat-containing domain"/>
    <property type="match status" value="1"/>
</dbReference>
<dbReference type="EMBL" id="JOJP01000001">
    <property type="protein sequence ID" value="KEI72217.1"/>
    <property type="molecule type" value="Genomic_DNA"/>
</dbReference>
<comment type="caution">
    <text evidence="1">The sequence shown here is derived from an EMBL/GenBank/DDBJ whole genome shotgun (WGS) entry which is preliminary data.</text>
</comment>
<dbReference type="RefSeq" id="WP_020583884.1">
    <property type="nucleotide sequence ID" value="NZ_JOJP01000001.1"/>
</dbReference>
<dbReference type="InterPro" id="IPR036770">
    <property type="entry name" value="Ankyrin_rpt-contain_sf"/>
</dbReference>
<dbReference type="Proteomes" id="UP000027997">
    <property type="component" value="Unassembled WGS sequence"/>
</dbReference>
<dbReference type="Pfam" id="PF12796">
    <property type="entry name" value="Ank_2"/>
    <property type="match status" value="1"/>
</dbReference>
<evidence type="ECO:0000313" key="2">
    <source>
        <dbReference type="Proteomes" id="UP000027997"/>
    </source>
</evidence>
<dbReference type="SUPFAM" id="SSF48403">
    <property type="entry name" value="Ankyrin repeat"/>
    <property type="match status" value="1"/>
</dbReference>
<dbReference type="InterPro" id="IPR002110">
    <property type="entry name" value="Ankyrin_rpt"/>
</dbReference>
<organism evidence="1 2">
    <name type="scientific">Endozoicomonas elysicola</name>
    <dbReference type="NCBI Taxonomy" id="305900"/>
    <lineage>
        <taxon>Bacteria</taxon>
        <taxon>Pseudomonadati</taxon>
        <taxon>Pseudomonadota</taxon>
        <taxon>Gammaproteobacteria</taxon>
        <taxon>Oceanospirillales</taxon>
        <taxon>Endozoicomonadaceae</taxon>
        <taxon>Endozoicomonas</taxon>
    </lineage>
</organism>
<proteinExistence type="predicted"/>
<dbReference type="AlphaFoldDB" id="A0A081KDJ1"/>
<dbReference type="SMART" id="SM00248">
    <property type="entry name" value="ANK"/>
    <property type="match status" value="2"/>
</dbReference>
<gene>
    <name evidence="1" type="ORF">GV64_17110</name>
</gene>
<sequence>MIKWPTLSNLTATHSTIARASQPDKTHRDFIHLISKDHFELKKTRSLFCFSIQYIQTTEKYCARCSEKTEGALDSGISDDIYATQKILAAYPEWAACRAALLGDDLTIQGIMQEEPLDFLVRSDAIWGYTPLHYALRASDWKITALILNNMPDAILVKDKSGNTALHIAARYQFFRGFHELLQKEQGMKCLFMKNDKGLYPSCFIIRNAKSKTKICLRDMDSPYLSSLMVRYPVTAINIKQKLHYEAILARSILENPENRELVKWLTKVISILILNMSDIEFEKYRNDVNDFILRSNFPTSSLINHSSKRNLSATLLSLTNMRGCHTSDILSTIWRIVGHLLNEKNPAIRDKTFRIYAQFELIGRQHTVHPDWDAPVIFPENFIWLRKNHLGEAEIPSTLLKNIRPLKKLSSYYMHHTHYKMNSSAQELYLSGISGMCNAFYAIYPLLGIDFDSITGIRLAELMAAFNVSIAFHTFKECFDAFFITHTYLDYPEKLEVDFRRKTGAFTQLNSNDLHRKRVNC</sequence>
<name>A0A081KDJ1_9GAMM</name>
<accession>A0A081KDJ1</accession>
<reference evidence="1 2" key="1">
    <citation type="submission" date="2014-06" db="EMBL/GenBank/DDBJ databases">
        <title>Whole Genome Sequences of Three Symbiotic Endozoicomonas Bacteria.</title>
        <authorList>
            <person name="Neave M.J."/>
            <person name="Apprill A."/>
            <person name="Voolstra C.R."/>
        </authorList>
    </citation>
    <scope>NUCLEOTIDE SEQUENCE [LARGE SCALE GENOMIC DNA]</scope>
    <source>
        <strain evidence="1 2">DSM 22380</strain>
    </source>
</reference>
<evidence type="ECO:0000313" key="1">
    <source>
        <dbReference type="EMBL" id="KEI72217.1"/>
    </source>
</evidence>
<keyword evidence="2" id="KW-1185">Reference proteome</keyword>